<dbReference type="InterPro" id="IPR051049">
    <property type="entry name" value="Dienelactone_hydrolase-like"/>
</dbReference>
<feature type="domain" description="Dienelactone hydrolase" evidence="1">
    <location>
        <begin position="28"/>
        <end position="244"/>
    </location>
</feature>
<gene>
    <name evidence="3" type="ORF">KPSA1_02526</name>
</gene>
<keyword evidence="3" id="KW-0378">Hydrolase</keyword>
<dbReference type="SUPFAM" id="SSF54427">
    <property type="entry name" value="NTF2-like"/>
    <property type="match status" value="1"/>
</dbReference>
<dbReference type="Pfam" id="PF01738">
    <property type="entry name" value="DLH"/>
    <property type="match status" value="1"/>
</dbReference>
<dbReference type="InterPro" id="IPR002925">
    <property type="entry name" value="Dienelactn_hydro"/>
</dbReference>
<accession>A0A2V0QIU1</accession>
<dbReference type="InterPro" id="IPR037401">
    <property type="entry name" value="SnoaL-like"/>
</dbReference>
<feature type="domain" description="SnoaL-like" evidence="2">
    <location>
        <begin position="261"/>
        <end position="370"/>
    </location>
</feature>
<dbReference type="PANTHER" id="PTHR46623">
    <property type="entry name" value="CARBOXYMETHYLENEBUTENOLIDASE-RELATED"/>
    <property type="match status" value="1"/>
</dbReference>
<organism evidence="3 4">
    <name type="scientific">Pseudomonas syringae pv. actinidiae</name>
    <dbReference type="NCBI Taxonomy" id="103796"/>
    <lineage>
        <taxon>Bacteria</taxon>
        <taxon>Pseudomonadati</taxon>
        <taxon>Pseudomonadota</taxon>
        <taxon>Gammaproteobacteria</taxon>
        <taxon>Pseudomonadales</taxon>
        <taxon>Pseudomonadaceae</taxon>
        <taxon>Pseudomonas</taxon>
        <taxon>Pseudomonas syringae</taxon>
    </lineage>
</organism>
<evidence type="ECO:0000259" key="2">
    <source>
        <dbReference type="Pfam" id="PF12680"/>
    </source>
</evidence>
<protein>
    <submittedName>
        <fullName evidence="3">Dienelactone hydrolase</fullName>
    </submittedName>
</protein>
<reference evidence="3 4" key="1">
    <citation type="submission" date="2018-04" db="EMBL/GenBank/DDBJ databases">
        <title>Draft genome sequence of Pseudomonas syringae pv. actinidiae biovar 1 strains isolated from kiwifruit in Kagawa prefecture.</title>
        <authorList>
            <person name="Tabuchi M."/>
            <person name="Saito M."/>
            <person name="Fujiwara S."/>
            <person name="Sasa N."/>
            <person name="Akimitsu K."/>
            <person name="Gomi K."/>
            <person name="Konishi-Sugita S."/>
            <person name="Hamano K."/>
            <person name="Kataoka I."/>
        </authorList>
    </citation>
    <scope>NUCLEOTIDE SEQUENCE [LARGE SCALE GENOMIC DNA]</scope>
    <source>
        <strain evidence="3 4">MAFF212206</strain>
    </source>
</reference>
<dbReference type="Pfam" id="PF12680">
    <property type="entry name" value="SnoaL_2"/>
    <property type="match status" value="1"/>
</dbReference>
<dbReference type="InterPro" id="IPR029058">
    <property type="entry name" value="AB_hydrolase_fold"/>
</dbReference>
<sequence length="427" mass="46502">MAPTSHDVGDSYMNGRYVSVNAHDGRQFQAYLATAIGGSGPGVVLCQEIFGINQAMRDVADFLAEEGYSVLVPDLYWRQKPGVELGYSEEDFQQAFGFYQAFDENAGVDDIGASLNALRQLPECTGSAQGVVGYCLGGKLAYLAACRLPEVACAVGYYGVGIEKALGELEGLQGRRLVLHAAELDQFCPAEARAEIFAAALKTPGVETYLYPGVDHAFARPNGHHFNKPAALMAHERTVAALRRTLGPDYDLSALWEEHIRHEFETRDVPATMATMVAEPYVNHIPTMTGGVGYAQLSRFYQHHFVHGNPQDMALTPISRTVGATQIVDEFIMTFTHDSEIDWMLPGVAATGHKVQIPMLGVVKFRGPKLCHEHIYWDQASVLVQVGLLKPAGLPVAGAETARKLLDESLPSNSLMPNWANSAHTRA</sequence>
<evidence type="ECO:0000313" key="3">
    <source>
        <dbReference type="EMBL" id="GBH09132.1"/>
    </source>
</evidence>
<dbReference type="InterPro" id="IPR032710">
    <property type="entry name" value="NTF2-like_dom_sf"/>
</dbReference>
<proteinExistence type="predicted"/>
<comment type="caution">
    <text evidence="3">The sequence shown here is derived from an EMBL/GenBank/DDBJ whole genome shotgun (WGS) entry which is preliminary data.</text>
</comment>
<evidence type="ECO:0000313" key="4">
    <source>
        <dbReference type="Proteomes" id="UP000247480"/>
    </source>
</evidence>
<dbReference type="GO" id="GO:0016787">
    <property type="term" value="F:hydrolase activity"/>
    <property type="evidence" value="ECO:0007669"/>
    <property type="project" value="UniProtKB-KW"/>
</dbReference>
<dbReference type="Proteomes" id="UP000247480">
    <property type="component" value="Unassembled WGS sequence"/>
</dbReference>
<dbReference type="PANTHER" id="PTHR46623:SF6">
    <property type="entry name" value="ALPHA_BETA-HYDROLASES SUPERFAMILY PROTEIN"/>
    <property type="match status" value="1"/>
</dbReference>
<dbReference type="EMBL" id="BGJZ01000113">
    <property type="protein sequence ID" value="GBH09132.1"/>
    <property type="molecule type" value="Genomic_DNA"/>
</dbReference>
<evidence type="ECO:0000259" key="1">
    <source>
        <dbReference type="Pfam" id="PF01738"/>
    </source>
</evidence>
<dbReference type="SUPFAM" id="SSF53474">
    <property type="entry name" value="alpha/beta-Hydrolases"/>
    <property type="match status" value="1"/>
</dbReference>
<name>A0A2V0QIU1_PSESF</name>
<dbReference type="AlphaFoldDB" id="A0A2V0QIU1"/>
<dbReference type="Gene3D" id="3.10.450.50">
    <property type="match status" value="1"/>
</dbReference>
<dbReference type="Gene3D" id="3.40.50.1820">
    <property type="entry name" value="alpha/beta hydrolase"/>
    <property type="match status" value="1"/>
</dbReference>